<keyword evidence="4" id="KW-0788">Thiol protease</keyword>
<evidence type="ECO:0000256" key="4">
    <source>
        <dbReference type="ARBA" id="ARBA00022807"/>
    </source>
</evidence>
<keyword evidence="3" id="KW-0378">Hydrolase</keyword>
<dbReference type="InterPro" id="IPR000064">
    <property type="entry name" value="NLP_P60_dom"/>
</dbReference>
<sequence>MASTTSRARHRAATKPVTAFDTLKDTLSAVDGKKGLMVAATTGLALGTVWAGTAIASPEAQETAPQAAAPVATQVGDAVAQARLAVAANPEINVPENANWVEGQVEIPVQQQTEPEAPQAQSNTTENQGGRGAARKSVARQAATVSQGTNTGAWAGQSGVAASIPTNIAGGSIADIALRYQGVPYVYGGTTPSGFDCSGFVGYVYRQAGISLPRTSWGQGASGSKVSAGEAGAGDIVYYGGHVGIYLGEGKMIHSPRPGERVEVVNVYGSPSYVRVGK</sequence>
<feature type="compositionally biased region" description="Low complexity" evidence="5">
    <location>
        <begin position="111"/>
        <end position="121"/>
    </location>
</feature>
<dbReference type="InterPro" id="IPR038765">
    <property type="entry name" value="Papain-like_cys_pep_sf"/>
</dbReference>
<dbReference type="GO" id="GO:0006508">
    <property type="term" value="P:proteolysis"/>
    <property type="evidence" value="ECO:0007669"/>
    <property type="project" value="UniProtKB-KW"/>
</dbReference>
<evidence type="ECO:0000259" key="6">
    <source>
        <dbReference type="PROSITE" id="PS51935"/>
    </source>
</evidence>
<comment type="caution">
    <text evidence="7">The sequence shown here is derived from an EMBL/GenBank/DDBJ whole genome shotgun (WGS) entry which is preliminary data.</text>
</comment>
<feature type="compositionally biased region" description="Polar residues" evidence="5">
    <location>
        <begin position="143"/>
        <end position="152"/>
    </location>
</feature>
<accession>A0A7Y0Y3R5</accession>
<evidence type="ECO:0000256" key="5">
    <source>
        <dbReference type="SAM" id="MobiDB-lite"/>
    </source>
</evidence>
<evidence type="ECO:0000256" key="3">
    <source>
        <dbReference type="ARBA" id="ARBA00022801"/>
    </source>
</evidence>
<evidence type="ECO:0000313" key="8">
    <source>
        <dbReference type="Proteomes" id="UP000578252"/>
    </source>
</evidence>
<dbReference type="PANTHER" id="PTHR47053:SF1">
    <property type="entry name" value="MUREIN DD-ENDOPEPTIDASE MEPH-RELATED"/>
    <property type="match status" value="1"/>
</dbReference>
<comment type="similarity">
    <text evidence="1">Belongs to the peptidase C40 family.</text>
</comment>
<dbReference type="RefSeq" id="WP_169771464.1">
    <property type="nucleotide sequence ID" value="NZ_JABCUR010000001.1"/>
</dbReference>
<dbReference type="EMBL" id="JABCUR010000001">
    <property type="protein sequence ID" value="NMW64292.1"/>
    <property type="molecule type" value="Genomic_DNA"/>
</dbReference>
<dbReference type="PROSITE" id="PS51935">
    <property type="entry name" value="NLPC_P60"/>
    <property type="match status" value="1"/>
</dbReference>
<evidence type="ECO:0000313" key="7">
    <source>
        <dbReference type="EMBL" id="NMW64292.1"/>
    </source>
</evidence>
<dbReference type="AlphaFoldDB" id="A0A7Y0Y3R5"/>
<feature type="region of interest" description="Disordered" evidence="5">
    <location>
        <begin position="111"/>
        <end position="156"/>
    </location>
</feature>
<dbReference type="Proteomes" id="UP000578252">
    <property type="component" value="Unassembled WGS sequence"/>
</dbReference>
<evidence type="ECO:0000256" key="1">
    <source>
        <dbReference type="ARBA" id="ARBA00007074"/>
    </source>
</evidence>
<dbReference type="Gene3D" id="3.90.1720.10">
    <property type="entry name" value="endopeptidase domain like (from Nostoc punctiforme)"/>
    <property type="match status" value="1"/>
</dbReference>
<name>A0A7Y0Y3R5_9ACTO</name>
<gene>
    <name evidence="7" type="ORF">HHJ78_01765</name>
</gene>
<keyword evidence="2" id="KW-0645">Protease</keyword>
<organism evidence="7 8">
    <name type="scientific">Mobiluncus mulieris</name>
    <dbReference type="NCBI Taxonomy" id="2052"/>
    <lineage>
        <taxon>Bacteria</taxon>
        <taxon>Bacillati</taxon>
        <taxon>Actinomycetota</taxon>
        <taxon>Actinomycetes</taxon>
        <taxon>Actinomycetales</taxon>
        <taxon>Actinomycetaceae</taxon>
        <taxon>Mobiluncus</taxon>
    </lineage>
</organism>
<proteinExistence type="inferred from homology"/>
<dbReference type="SUPFAM" id="SSF54001">
    <property type="entry name" value="Cysteine proteinases"/>
    <property type="match status" value="1"/>
</dbReference>
<feature type="domain" description="NlpC/P60" evidence="6">
    <location>
        <begin position="166"/>
        <end position="278"/>
    </location>
</feature>
<dbReference type="InterPro" id="IPR051202">
    <property type="entry name" value="Peptidase_C40"/>
</dbReference>
<evidence type="ECO:0000256" key="2">
    <source>
        <dbReference type="ARBA" id="ARBA00022670"/>
    </source>
</evidence>
<dbReference type="Pfam" id="PF00877">
    <property type="entry name" value="NLPC_P60"/>
    <property type="match status" value="1"/>
</dbReference>
<dbReference type="GO" id="GO:0008234">
    <property type="term" value="F:cysteine-type peptidase activity"/>
    <property type="evidence" value="ECO:0007669"/>
    <property type="project" value="UniProtKB-KW"/>
</dbReference>
<reference evidence="7 8" key="1">
    <citation type="submission" date="2020-04" db="EMBL/GenBank/DDBJ databases">
        <title>Antimicrobial susceptibility and clonality of vaginal-derived multi-drug resistant Mobiluncus isolates in China.</title>
        <authorList>
            <person name="Zhang X."/>
        </authorList>
    </citation>
    <scope>NUCLEOTIDE SEQUENCE [LARGE SCALE GENOMIC DNA]</scope>
    <source>
        <strain evidence="7 8">13</strain>
    </source>
</reference>
<dbReference type="PANTHER" id="PTHR47053">
    <property type="entry name" value="MUREIN DD-ENDOPEPTIDASE MEPH-RELATED"/>
    <property type="match status" value="1"/>
</dbReference>
<protein>
    <submittedName>
        <fullName evidence="7">Peptidoglycan endopeptidase</fullName>
    </submittedName>
</protein>